<dbReference type="EMBL" id="KL648566">
    <property type="protein sequence ID" value="KEY68814.1"/>
    <property type="molecule type" value="Genomic_DNA"/>
</dbReference>
<dbReference type="InterPro" id="IPR050126">
    <property type="entry name" value="Ap4A_hydrolase"/>
</dbReference>
<dbReference type="Pfam" id="PF00149">
    <property type="entry name" value="Metallophos"/>
    <property type="match status" value="1"/>
</dbReference>
<dbReference type="GO" id="GO:0005737">
    <property type="term" value="C:cytoplasm"/>
    <property type="evidence" value="ECO:0007669"/>
    <property type="project" value="TreeGrafter"/>
</dbReference>
<organism evidence="2 3">
    <name type="scientific">Stachybotrys chartarum (strain CBS 109288 / IBT 7711)</name>
    <name type="common">Toxic black mold</name>
    <name type="synonym">Stilbospora chartarum</name>
    <dbReference type="NCBI Taxonomy" id="1280523"/>
    <lineage>
        <taxon>Eukaryota</taxon>
        <taxon>Fungi</taxon>
        <taxon>Dikarya</taxon>
        <taxon>Ascomycota</taxon>
        <taxon>Pezizomycotina</taxon>
        <taxon>Sordariomycetes</taxon>
        <taxon>Hypocreomycetidae</taxon>
        <taxon>Hypocreales</taxon>
        <taxon>Stachybotryaceae</taxon>
        <taxon>Stachybotrys</taxon>
    </lineage>
</organism>
<keyword evidence="3" id="KW-1185">Reference proteome</keyword>
<evidence type="ECO:0000313" key="2">
    <source>
        <dbReference type="EMBL" id="KEY68814.1"/>
    </source>
</evidence>
<dbReference type="PANTHER" id="PTHR42850:SF4">
    <property type="entry name" value="ZINC-DEPENDENT ENDOPOLYPHOSPHATASE"/>
    <property type="match status" value="1"/>
</dbReference>
<dbReference type="GO" id="GO:0006798">
    <property type="term" value="P:polyphosphate catabolic process"/>
    <property type="evidence" value="ECO:0007669"/>
    <property type="project" value="TreeGrafter"/>
</dbReference>
<evidence type="ECO:0000259" key="1">
    <source>
        <dbReference type="Pfam" id="PF00149"/>
    </source>
</evidence>
<dbReference type="Gene3D" id="3.60.21.10">
    <property type="match status" value="1"/>
</dbReference>
<feature type="domain" description="Calcineurin-like phosphoesterase" evidence="1">
    <location>
        <begin position="72"/>
        <end position="202"/>
    </location>
</feature>
<dbReference type="GO" id="GO:0000298">
    <property type="term" value="F:endopolyphosphatase activity"/>
    <property type="evidence" value="ECO:0007669"/>
    <property type="project" value="TreeGrafter"/>
</dbReference>
<proteinExistence type="predicted"/>
<dbReference type="AlphaFoldDB" id="A0A084AU35"/>
<accession>A0A084AU35</accession>
<dbReference type="InterPro" id="IPR004843">
    <property type="entry name" value="Calcineurin-like_PHP"/>
</dbReference>
<dbReference type="PANTHER" id="PTHR42850">
    <property type="entry name" value="METALLOPHOSPHOESTERASE"/>
    <property type="match status" value="1"/>
</dbReference>
<dbReference type="InterPro" id="IPR029052">
    <property type="entry name" value="Metallo-depent_PP-like"/>
</dbReference>
<evidence type="ECO:0000313" key="3">
    <source>
        <dbReference type="Proteomes" id="UP000028045"/>
    </source>
</evidence>
<name>A0A084AU35_STACB</name>
<dbReference type="Proteomes" id="UP000028045">
    <property type="component" value="Unassembled WGS sequence"/>
</dbReference>
<sequence length="362" mass="39464">MRVPRLALYSILCAVSLLLVNTFYFTDWLSPMAASNPWLENYNRKHHKALDDPTLIASIPHELVPTAENRRRLVIVGDVHGMYNELEQMLQKVDFNPDRDHLVAAGDMINKGPNSPAVVSLLMELGASAVRGNHENSVLMAWAETLGGQTNTKAKEKHMATARELSAAQLEWLASLPIILSATPLPIVIVHGGLVPGVKLVDQDPWAIMNMRTLLLGRGHGHGHGHQAEKAARSLDPRALNQGDEVNEDIGEADLEDTLVTAAAPEGPVDYSSAVPSANRQGIPWADAWNAHQKRLLDFQRRTVIYGHDAKRGFRVGDYTFGLDSNCVGGGSLTALVLEAAADEGFKHRSVQVTCKKSHAQG</sequence>
<dbReference type="PRINTS" id="PR00114">
    <property type="entry name" value="STPHPHTASE"/>
</dbReference>
<protein>
    <recommendedName>
        <fullName evidence="1">Calcineurin-like phosphoesterase domain-containing protein</fullName>
    </recommendedName>
</protein>
<dbReference type="InterPro" id="IPR006186">
    <property type="entry name" value="Ser/Thr-sp_prot-phosphatase"/>
</dbReference>
<reference evidence="2 3" key="1">
    <citation type="journal article" date="2014" name="BMC Genomics">
        <title>Comparative genome sequencing reveals chemotype-specific gene clusters in the toxigenic black mold Stachybotrys.</title>
        <authorList>
            <person name="Semeiks J."/>
            <person name="Borek D."/>
            <person name="Otwinowski Z."/>
            <person name="Grishin N.V."/>
        </authorList>
    </citation>
    <scope>NUCLEOTIDE SEQUENCE [LARGE SCALE GENOMIC DNA]</scope>
    <source>
        <strain evidence="3">CBS 109288 / IBT 7711</strain>
    </source>
</reference>
<dbReference type="GO" id="GO:0016791">
    <property type="term" value="F:phosphatase activity"/>
    <property type="evidence" value="ECO:0007669"/>
    <property type="project" value="TreeGrafter"/>
</dbReference>
<dbReference type="HOGENOM" id="CLU_023125_0_2_1"/>
<dbReference type="OrthoDB" id="10267127at2759"/>
<dbReference type="SUPFAM" id="SSF56300">
    <property type="entry name" value="Metallo-dependent phosphatases"/>
    <property type="match status" value="1"/>
</dbReference>
<gene>
    <name evidence="2" type="ORF">S7711_00682</name>
</gene>
<dbReference type="CDD" id="cd00144">
    <property type="entry name" value="MPP_PPP_family"/>
    <property type="match status" value="1"/>
</dbReference>